<sequence>MKGSKGSSLKIRAKLVDSVTSGKNLDESDDDQEPQLDSTTSDGGYNFVSTMNPNDSNGDNDILSLN</sequence>
<accession>A0A0N4ZLZ4</accession>
<proteinExistence type="predicted"/>
<evidence type="ECO:0000313" key="3">
    <source>
        <dbReference type="WBParaSite" id="PTRK_0000953200.1"/>
    </source>
</evidence>
<dbReference type="Proteomes" id="UP000038045">
    <property type="component" value="Unplaced"/>
</dbReference>
<evidence type="ECO:0000313" key="2">
    <source>
        <dbReference type="Proteomes" id="UP000038045"/>
    </source>
</evidence>
<name>A0A0N4ZLZ4_PARTI</name>
<organism evidence="2 3">
    <name type="scientific">Parastrongyloides trichosuri</name>
    <name type="common">Possum-specific nematode worm</name>
    <dbReference type="NCBI Taxonomy" id="131310"/>
    <lineage>
        <taxon>Eukaryota</taxon>
        <taxon>Metazoa</taxon>
        <taxon>Ecdysozoa</taxon>
        <taxon>Nematoda</taxon>
        <taxon>Chromadorea</taxon>
        <taxon>Rhabditida</taxon>
        <taxon>Tylenchina</taxon>
        <taxon>Panagrolaimomorpha</taxon>
        <taxon>Strongyloidoidea</taxon>
        <taxon>Strongyloididae</taxon>
        <taxon>Parastrongyloides</taxon>
    </lineage>
</organism>
<dbReference type="WBParaSite" id="PTRK_0000953200.1">
    <property type="protein sequence ID" value="PTRK_0000953200.1"/>
    <property type="gene ID" value="PTRK_0000953200"/>
</dbReference>
<feature type="compositionally biased region" description="Polar residues" evidence="1">
    <location>
        <begin position="35"/>
        <end position="66"/>
    </location>
</feature>
<dbReference type="AlphaFoldDB" id="A0A0N4ZLZ4"/>
<evidence type="ECO:0000256" key="1">
    <source>
        <dbReference type="SAM" id="MobiDB-lite"/>
    </source>
</evidence>
<protein>
    <submittedName>
        <fullName evidence="3">Uncharacterized protein</fullName>
    </submittedName>
</protein>
<feature type="region of interest" description="Disordered" evidence="1">
    <location>
        <begin position="19"/>
        <end position="66"/>
    </location>
</feature>
<reference evidence="3" key="1">
    <citation type="submission" date="2017-02" db="UniProtKB">
        <authorList>
            <consortium name="WormBaseParasite"/>
        </authorList>
    </citation>
    <scope>IDENTIFICATION</scope>
</reference>
<keyword evidence="2" id="KW-1185">Reference proteome</keyword>